<name>A0A6I6HE39_VARPD</name>
<organism evidence="2 3">
    <name type="scientific">Variovorax paradoxus</name>
    <dbReference type="NCBI Taxonomy" id="34073"/>
    <lineage>
        <taxon>Bacteria</taxon>
        <taxon>Pseudomonadati</taxon>
        <taxon>Pseudomonadota</taxon>
        <taxon>Betaproteobacteria</taxon>
        <taxon>Burkholderiales</taxon>
        <taxon>Comamonadaceae</taxon>
        <taxon>Variovorax</taxon>
    </lineage>
</organism>
<dbReference type="Proteomes" id="UP000425817">
    <property type="component" value="Chromosome"/>
</dbReference>
<sequence>MYGIYARPWGFEVSIVRRGVRYFQQFGNGSYGGAEHALRRAQEWRDAVVRSVPPATRRERAEKLRASNTTGVPGVFCLVAPDGRGLSWLAKTYIAAEEILRANFPIHNWGDAARTMAIEERAKQLKHMTGLAALHPAEESIRKSASAPTATPAPRKRSRSEILRKSNSSGVSGVHYKQPRPDHPGYWLAITYTAGKGSVSKAFSIKAHGYDEAKRLAIAERTRQLAQKGIG</sequence>
<proteinExistence type="predicted"/>
<dbReference type="OrthoDB" id="154347at2"/>
<dbReference type="AlphaFoldDB" id="A0A6I6HE39"/>
<evidence type="ECO:0000256" key="1">
    <source>
        <dbReference type="SAM" id="MobiDB-lite"/>
    </source>
</evidence>
<accession>A0A6I6HE39</accession>
<evidence type="ECO:0000313" key="3">
    <source>
        <dbReference type="Proteomes" id="UP000425817"/>
    </source>
</evidence>
<reference evidence="2 3" key="1">
    <citation type="submission" date="2019-12" db="EMBL/GenBank/DDBJ databases">
        <title>Hybrid Genome Assemblies of two High G+C Isolates from Undergraduate Microbiology Courses.</title>
        <authorList>
            <person name="Ne Ville C.J."/>
            <person name="Enright D."/>
            <person name="Hernandez I."/>
            <person name="Dodsworth J."/>
            <person name="Orwin P.M."/>
        </authorList>
    </citation>
    <scope>NUCLEOTIDE SEQUENCE [LARGE SCALE GENOMIC DNA]</scope>
    <source>
        <strain evidence="2 3">CSUSB</strain>
    </source>
</reference>
<feature type="compositionally biased region" description="Low complexity" evidence="1">
    <location>
        <begin position="143"/>
        <end position="153"/>
    </location>
</feature>
<protein>
    <submittedName>
        <fullName evidence="2">AP2 domain-containing protein</fullName>
    </submittedName>
</protein>
<dbReference type="EMBL" id="CP046622">
    <property type="protein sequence ID" value="QGW81901.1"/>
    <property type="molecule type" value="Genomic_DNA"/>
</dbReference>
<feature type="region of interest" description="Disordered" evidence="1">
    <location>
        <begin position="136"/>
        <end position="178"/>
    </location>
</feature>
<gene>
    <name evidence="2" type="ORF">GOQ09_09995</name>
</gene>
<evidence type="ECO:0000313" key="2">
    <source>
        <dbReference type="EMBL" id="QGW81901.1"/>
    </source>
</evidence>
<dbReference type="Gene3D" id="1.20.5.2050">
    <property type="match status" value="1"/>
</dbReference>
<dbReference type="RefSeq" id="WP_157613285.1">
    <property type="nucleotide sequence ID" value="NZ_CP046622.1"/>
</dbReference>